<feature type="transmembrane region" description="Helical" evidence="6">
    <location>
        <begin position="354"/>
        <end position="372"/>
    </location>
</feature>
<feature type="transmembrane region" description="Helical" evidence="6">
    <location>
        <begin position="80"/>
        <end position="102"/>
    </location>
</feature>
<feature type="transmembrane region" description="Helical" evidence="6">
    <location>
        <begin position="247"/>
        <end position="270"/>
    </location>
</feature>
<evidence type="ECO:0000313" key="8">
    <source>
        <dbReference type="Proteomes" id="UP000177281"/>
    </source>
</evidence>
<evidence type="ECO:0000256" key="6">
    <source>
        <dbReference type="SAM" id="Phobius"/>
    </source>
</evidence>
<dbReference type="Pfam" id="PF13440">
    <property type="entry name" value="Polysacc_synt_3"/>
    <property type="match status" value="1"/>
</dbReference>
<dbReference type="AlphaFoldDB" id="A0A1F5PXU5"/>
<keyword evidence="4 6" id="KW-1133">Transmembrane helix</keyword>
<reference evidence="7 8" key="1">
    <citation type="journal article" date="2016" name="Nat. Commun.">
        <title>Thousands of microbial genomes shed light on interconnected biogeochemical processes in an aquifer system.</title>
        <authorList>
            <person name="Anantharaman K."/>
            <person name="Brown C.T."/>
            <person name="Hug L.A."/>
            <person name="Sharon I."/>
            <person name="Castelle C.J."/>
            <person name="Probst A.J."/>
            <person name="Thomas B.C."/>
            <person name="Singh A."/>
            <person name="Wilkins M.J."/>
            <person name="Karaoz U."/>
            <person name="Brodie E.L."/>
            <person name="Williams K.H."/>
            <person name="Hubbard S.S."/>
            <person name="Banfield J.F."/>
        </authorList>
    </citation>
    <scope>NUCLEOTIDE SEQUENCE [LARGE SCALE GENOMIC DNA]</scope>
</reference>
<protein>
    <submittedName>
        <fullName evidence="7">Uncharacterized protein</fullName>
    </submittedName>
</protein>
<dbReference type="EMBL" id="MFFB01000012">
    <property type="protein sequence ID" value="OGE94667.1"/>
    <property type="molecule type" value="Genomic_DNA"/>
</dbReference>
<feature type="transmembrane region" description="Helical" evidence="6">
    <location>
        <begin position="412"/>
        <end position="430"/>
    </location>
</feature>
<dbReference type="InterPro" id="IPR050833">
    <property type="entry name" value="Poly_Biosynth_Transport"/>
</dbReference>
<keyword evidence="3 6" id="KW-0812">Transmembrane</keyword>
<comment type="subcellular location">
    <subcellularLocation>
        <location evidence="1">Cell membrane</location>
        <topology evidence="1">Multi-pass membrane protein</topology>
    </subcellularLocation>
</comment>
<feature type="transmembrane region" description="Helical" evidence="6">
    <location>
        <begin position="38"/>
        <end position="59"/>
    </location>
</feature>
<feature type="transmembrane region" description="Helical" evidence="6">
    <location>
        <begin position="114"/>
        <end position="133"/>
    </location>
</feature>
<comment type="caution">
    <text evidence="7">The sequence shown here is derived from an EMBL/GenBank/DDBJ whole genome shotgun (WGS) entry which is preliminary data.</text>
</comment>
<evidence type="ECO:0000313" key="7">
    <source>
        <dbReference type="EMBL" id="OGE94667.1"/>
    </source>
</evidence>
<accession>A0A1F5PXU5</accession>
<feature type="transmembrane region" description="Helical" evidence="6">
    <location>
        <begin position="436"/>
        <end position="457"/>
    </location>
</feature>
<feature type="transmembrane region" description="Helical" evidence="6">
    <location>
        <begin position="169"/>
        <end position="188"/>
    </location>
</feature>
<feature type="transmembrane region" description="Helical" evidence="6">
    <location>
        <begin position="7"/>
        <end position="26"/>
    </location>
</feature>
<evidence type="ECO:0000256" key="5">
    <source>
        <dbReference type="ARBA" id="ARBA00023136"/>
    </source>
</evidence>
<keyword evidence="5 6" id="KW-0472">Membrane</keyword>
<dbReference type="PANTHER" id="PTHR30250">
    <property type="entry name" value="PST FAMILY PREDICTED COLANIC ACID TRANSPORTER"/>
    <property type="match status" value="1"/>
</dbReference>
<organism evidence="7 8">
    <name type="scientific">Candidatus Doudnabacteria bacterium RIFCSPLOWO2_01_FULL_44_21</name>
    <dbReference type="NCBI Taxonomy" id="1817841"/>
    <lineage>
        <taxon>Bacteria</taxon>
        <taxon>Candidatus Doudnaibacteriota</taxon>
    </lineage>
</organism>
<dbReference type="CDD" id="cd13128">
    <property type="entry name" value="MATE_Wzx_like"/>
    <property type="match status" value="1"/>
</dbReference>
<feature type="transmembrane region" description="Helical" evidence="6">
    <location>
        <begin position="378"/>
        <end position="400"/>
    </location>
</feature>
<dbReference type="STRING" id="1817841.A3B10_00750"/>
<proteinExistence type="predicted"/>
<evidence type="ECO:0000256" key="2">
    <source>
        <dbReference type="ARBA" id="ARBA00022475"/>
    </source>
</evidence>
<keyword evidence="2" id="KW-1003">Cell membrane</keyword>
<dbReference type="PANTHER" id="PTHR30250:SF11">
    <property type="entry name" value="O-ANTIGEN TRANSPORTER-RELATED"/>
    <property type="match status" value="1"/>
</dbReference>
<dbReference type="Proteomes" id="UP000177281">
    <property type="component" value="Unassembled WGS sequence"/>
</dbReference>
<gene>
    <name evidence="7" type="ORF">A3B10_00750</name>
</gene>
<evidence type="ECO:0000256" key="4">
    <source>
        <dbReference type="ARBA" id="ARBA00022989"/>
    </source>
</evidence>
<feature type="transmembrane region" description="Helical" evidence="6">
    <location>
        <begin position="291"/>
        <end position="316"/>
    </location>
</feature>
<sequence length="485" mass="55035">MLHIGRNIISLVISRVLAAVILFLIYTRLAQYLGPEAAGQYGLLASYITIFSIFVDLGMSQLVIKKVSEDQTHASKYLSNYFFIQTSLAALFMLIMAAIVYFADYPVIVKNSLYVTSLVLFLSSLSLPFRSVINAFQKLTVIAKVNFFNSMINALFMVLAIVLRKNIFFLAFIGVTVSLFDLIVYSYITHKKFARFKWEIDWTFVKQLFIWTWPFTLVTFFSVYNRIDTVLLAHFRDFHEVGYYAVAYKFWDVLAFLPTVIGISLYPFYAQRLSVGAKEDVRRGVETYTRYMIALALPLSVGAFLTSTNLISVFYGQEFLPAAPALWLLVLSVSILLVYSPVNSLILSQKTKTATIITGGTLFFNVATNIIFIPKYGFVAAAVITAISELIQAVCYSYVIKHRVIDYRIFRNFAKPLVAVAVMAAFIVLTQSYLTVWLVIILAGCVYGLMLLLSKFFHKEDWELFKAAIDIRKKVVTEIKPDITL</sequence>
<feature type="transmembrane region" description="Helical" evidence="6">
    <location>
        <begin position="145"/>
        <end position="163"/>
    </location>
</feature>
<feature type="transmembrane region" description="Helical" evidence="6">
    <location>
        <begin position="208"/>
        <end position="227"/>
    </location>
</feature>
<feature type="transmembrane region" description="Helical" evidence="6">
    <location>
        <begin position="322"/>
        <end position="342"/>
    </location>
</feature>
<dbReference type="GO" id="GO:0005886">
    <property type="term" value="C:plasma membrane"/>
    <property type="evidence" value="ECO:0007669"/>
    <property type="project" value="UniProtKB-SubCell"/>
</dbReference>
<evidence type="ECO:0000256" key="3">
    <source>
        <dbReference type="ARBA" id="ARBA00022692"/>
    </source>
</evidence>
<name>A0A1F5PXU5_9BACT</name>
<evidence type="ECO:0000256" key="1">
    <source>
        <dbReference type="ARBA" id="ARBA00004651"/>
    </source>
</evidence>